<dbReference type="EC" id="2.1.1.-" evidence="5"/>
<gene>
    <name evidence="5" type="primary">EFM7</name>
    <name evidence="6" type="ordered locus">Ecym_3108</name>
</gene>
<comment type="similarity">
    <text evidence="5">Belongs to the class I-like SAM-binding methyltransferase superfamily. EFM7 family.</text>
</comment>
<dbReference type="OMA" id="VGHNPLW"/>
<evidence type="ECO:0000256" key="3">
    <source>
        <dbReference type="ARBA" id="ARBA00022679"/>
    </source>
</evidence>
<dbReference type="InterPro" id="IPR025784">
    <property type="entry name" value="EFM7"/>
</dbReference>
<dbReference type="GO" id="GO:0016279">
    <property type="term" value="F:protein-lysine N-methyltransferase activity"/>
    <property type="evidence" value="ECO:0007669"/>
    <property type="project" value="UniProtKB-UniRule"/>
</dbReference>
<feature type="binding site" evidence="5">
    <location>
        <position position="185"/>
    </location>
    <ligand>
        <name>S-adenosyl-L-methionine</name>
        <dbReference type="ChEBI" id="CHEBI:59789"/>
    </ligand>
</feature>
<dbReference type="InParanoid" id="G8JR47"/>
<comment type="function">
    <text evidence="5">S-adenosyl-L-methionine-dependent protein methyltransferase that trimethylates the N-terminal glycine 'Gly-2' of elongation factor 1-alpha, before also catalyzing the mono- and dimethylation of 'Lys-3'.</text>
</comment>
<dbReference type="EMBL" id="CP002499">
    <property type="protein sequence ID" value="AET38616.1"/>
    <property type="molecule type" value="Genomic_DNA"/>
</dbReference>
<dbReference type="PANTHER" id="PTHR14614:SF10">
    <property type="entry name" value="PROTEIN N-TERMINAL AND LYSINE N-METHYLTRANSFERASE EFM7"/>
    <property type="match status" value="1"/>
</dbReference>
<protein>
    <recommendedName>
        <fullName evidence="5">Protein N-terminal and lysine N-methyltransferase EFM7</fullName>
        <ecNumber evidence="5">2.1.1.-</ecNumber>
    </recommendedName>
    <alternativeName>
        <fullName evidence="5">Elongation factor methyltransferase 7</fullName>
    </alternativeName>
</protein>
<dbReference type="PROSITE" id="PS51560">
    <property type="entry name" value="SAM_MT_NNT1"/>
    <property type="match status" value="1"/>
</dbReference>
<evidence type="ECO:0000313" key="7">
    <source>
        <dbReference type="Proteomes" id="UP000006790"/>
    </source>
</evidence>
<feature type="binding site" evidence="5">
    <location>
        <begin position="92"/>
        <end position="94"/>
    </location>
    <ligand>
        <name>S-adenosyl-L-methionine</name>
        <dbReference type="ChEBI" id="CHEBI:59789"/>
    </ligand>
</feature>
<evidence type="ECO:0000256" key="1">
    <source>
        <dbReference type="ARBA" id="ARBA00022490"/>
    </source>
</evidence>
<dbReference type="InterPro" id="IPR019410">
    <property type="entry name" value="Methyltransf_16"/>
</dbReference>
<dbReference type="eggNOG" id="KOG2920">
    <property type="taxonomic scope" value="Eukaryota"/>
</dbReference>
<dbReference type="Gene3D" id="3.40.50.150">
    <property type="entry name" value="Vaccinia Virus protein VP39"/>
    <property type="match status" value="1"/>
</dbReference>
<keyword evidence="3 5" id="KW-0808">Transferase</keyword>
<feature type="binding site" evidence="5">
    <location>
        <position position="114"/>
    </location>
    <ligand>
        <name>S-adenosyl-L-methionine</name>
        <dbReference type="ChEBI" id="CHEBI:59789"/>
    </ligand>
</feature>
<dbReference type="KEGG" id="erc:Ecym_3108"/>
<evidence type="ECO:0000256" key="4">
    <source>
        <dbReference type="ARBA" id="ARBA00022691"/>
    </source>
</evidence>
<evidence type="ECO:0000256" key="2">
    <source>
        <dbReference type="ARBA" id="ARBA00022603"/>
    </source>
</evidence>
<keyword evidence="2 5" id="KW-0489">Methyltransferase</keyword>
<accession>G8JR47</accession>
<proteinExistence type="inferred from homology"/>
<dbReference type="PANTHER" id="PTHR14614">
    <property type="entry name" value="HEPATOCELLULAR CARCINOMA-ASSOCIATED ANTIGEN"/>
    <property type="match status" value="1"/>
</dbReference>
<dbReference type="FunCoup" id="G8JR47">
    <property type="interactions" value="131"/>
</dbReference>
<keyword evidence="1 5" id="KW-0963">Cytoplasm</keyword>
<sequence>MDVEEKDIIGDSGGLFAEPEDFYGSQPECHFTKYVREEISESSKSKVKEVAVRLVGSSPLWGHILWNSGIYTAKHLDKHVEECKNKCVLELGAAGALPSLISGLIGANKVVCTDYPDADLISNMQYNVDHALYSGESLSRDSMLLKKQLGERNVIVEGYIWGNDYSNLVKHLPGGQNKFDLIILSDLVFNHTEHHKLLRTTKDLLADDGKALVVFSPHRPWLLEKDLGFFETAKEYSLKSELIEIAHWRPMFEQDPGSEEIRSRVYAYYLIHDT</sequence>
<dbReference type="InterPro" id="IPR029063">
    <property type="entry name" value="SAM-dependent_MTases_sf"/>
</dbReference>
<evidence type="ECO:0000256" key="5">
    <source>
        <dbReference type="HAMAP-Rule" id="MF_03223"/>
    </source>
</evidence>
<dbReference type="HAMAP" id="MF_03223">
    <property type="entry name" value="Methyltr_EFM7"/>
    <property type="match status" value="1"/>
</dbReference>
<dbReference type="AlphaFoldDB" id="G8JR47"/>
<comment type="subcellular location">
    <subcellularLocation>
        <location evidence="5">Cytoplasm</location>
    </subcellularLocation>
</comment>
<dbReference type="HOGENOM" id="CLU_032409_0_0_1"/>
<keyword evidence="7" id="KW-1185">Reference proteome</keyword>
<dbReference type="Proteomes" id="UP000006790">
    <property type="component" value="Chromosome 3"/>
</dbReference>
<dbReference type="GO" id="GO:0071885">
    <property type="term" value="F:N-terminal protein N-methyltransferase activity"/>
    <property type="evidence" value="ECO:0007669"/>
    <property type="project" value="UniProtKB-UniRule"/>
</dbReference>
<dbReference type="GO" id="GO:0005737">
    <property type="term" value="C:cytoplasm"/>
    <property type="evidence" value="ECO:0007669"/>
    <property type="project" value="UniProtKB-SubCell"/>
</dbReference>
<dbReference type="SUPFAM" id="SSF53335">
    <property type="entry name" value="S-adenosyl-L-methionine-dependent methyltransferases"/>
    <property type="match status" value="1"/>
</dbReference>
<keyword evidence="4 5" id="KW-0949">S-adenosyl-L-methionine</keyword>
<feature type="binding site" evidence="5">
    <location>
        <position position="66"/>
    </location>
    <ligand>
        <name>S-adenosyl-L-methionine</name>
        <dbReference type="ChEBI" id="CHEBI:59789"/>
    </ligand>
</feature>
<reference evidence="7" key="1">
    <citation type="journal article" date="2012" name="G3 (Bethesda)">
        <title>Pichia sorbitophila, an interspecies yeast hybrid reveals early steps of genome resolution following polyploidization.</title>
        <authorList>
            <person name="Leh Louis V."/>
            <person name="Despons L."/>
            <person name="Friedrich A."/>
            <person name="Martin T."/>
            <person name="Durrens P."/>
            <person name="Casaregola S."/>
            <person name="Neuveglise C."/>
            <person name="Fairhead C."/>
            <person name="Marck C."/>
            <person name="Cruz J.A."/>
            <person name="Straub M.L."/>
            <person name="Kugler V."/>
            <person name="Sacerdot C."/>
            <person name="Uzunov Z."/>
            <person name="Thierry A."/>
            <person name="Weiss S."/>
            <person name="Bleykasten C."/>
            <person name="De Montigny J."/>
            <person name="Jacques N."/>
            <person name="Jung P."/>
            <person name="Lemaire M."/>
            <person name="Mallet S."/>
            <person name="Morel G."/>
            <person name="Richard G.F."/>
            <person name="Sarkar A."/>
            <person name="Savel G."/>
            <person name="Schacherer J."/>
            <person name="Seret M.L."/>
            <person name="Talla E."/>
            <person name="Samson G."/>
            <person name="Jubin C."/>
            <person name="Poulain J."/>
            <person name="Vacherie B."/>
            <person name="Barbe V."/>
            <person name="Pelletier E."/>
            <person name="Sherman D.J."/>
            <person name="Westhof E."/>
            <person name="Weissenbach J."/>
            <person name="Baret P.V."/>
            <person name="Wincker P."/>
            <person name="Gaillardin C."/>
            <person name="Dujon B."/>
            <person name="Souciet J.L."/>
        </authorList>
    </citation>
    <scope>NUCLEOTIDE SEQUENCE [LARGE SCALE GENOMIC DNA]</scope>
    <source>
        <strain evidence="7">CBS 270.75 / DBVPG 7215 / KCTC 17166 / NRRL Y-17582</strain>
    </source>
</reference>
<dbReference type="STRING" id="931890.G8JR47"/>
<organism evidence="6 7">
    <name type="scientific">Eremothecium cymbalariae (strain CBS 270.75 / DBVPG 7215 / KCTC 17166 / NRRL Y-17582)</name>
    <name type="common">Yeast</name>
    <dbReference type="NCBI Taxonomy" id="931890"/>
    <lineage>
        <taxon>Eukaryota</taxon>
        <taxon>Fungi</taxon>
        <taxon>Dikarya</taxon>
        <taxon>Ascomycota</taxon>
        <taxon>Saccharomycotina</taxon>
        <taxon>Saccharomycetes</taxon>
        <taxon>Saccharomycetales</taxon>
        <taxon>Saccharomycetaceae</taxon>
        <taxon>Eremothecium</taxon>
    </lineage>
</organism>
<evidence type="ECO:0000313" key="6">
    <source>
        <dbReference type="EMBL" id="AET38616.1"/>
    </source>
</evidence>
<dbReference type="OrthoDB" id="46564at2759"/>
<dbReference type="Pfam" id="PF10294">
    <property type="entry name" value="Methyltransf_16"/>
    <property type="match status" value="1"/>
</dbReference>
<dbReference type="GO" id="GO:0032259">
    <property type="term" value="P:methylation"/>
    <property type="evidence" value="ECO:0007669"/>
    <property type="project" value="UniProtKB-KW"/>
</dbReference>
<feature type="binding site" evidence="5">
    <location>
        <position position="161"/>
    </location>
    <ligand>
        <name>S-adenosyl-L-methionine</name>
        <dbReference type="ChEBI" id="CHEBI:59789"/>
    </ligand>
</feature>
<dbReference type="GO" id="GO:0000183">
    <property type="term" value="P:rDNA heterochromatin formation"/>
    <property type="evidence" value="ECO:0007669"/>
    <property type="project" value="EnsemblFungi"/>
</dbReference>
<name>G8JR47_ERECY</name>